<dbReference type="InterPro" id="IPR011990">
    <property type="entry name" value="TPR-like_helical_dom_sf"/>
</dbReference>
<sequence length="531" mass="57014">LPERQRTMRAAVAWSYDLLTIEEQALFRRLAAFADGFDLAAAGAVAATEDAAGFSVIAGVAALVEKSLLLRVAAAGDEPRFAMLQTVREYGLEQLAAGGEAVAVQRLLAAHFLRFAEDAEPALWGPDPRRALERLGAEHDNLRAALAWTADGPEPGWCLRLAAALWPFWRLRFFPKEGRRWLERALAGSADAPVGLRARAVLGAGTLAWAQSDFDDARRMLEEAGGAYRAVGDAWGSGQVELALGRLAWDQDDTERAWSCFSRALDLFRGQDAGPGMAQSLHGLALVAQKRGEHDRAEALFEEALDRWRANGHGWGLACCIPGHLADGARARGDLERAAGLYRDGLATCVEQEDVENVRWIVIGLAAIAAERRQAEQAARLLGIVEALGERLEARPMPAELADAARADAAARRQLDPGRYEAAKAAGRAVPLRQVAVEAQRAEPVRPDDPGVEREAAASGEALTSRELEVLRLVASGRTDRQIAEALYLSPRTVNHHVAGLLAKLGVRGRTAAVAAARAADLLPPEPATDG</sequence>
<dbReference type="PANTHER" id="PTHR47691">
    <property type="entry name" value="REGULATOR-RELATED"/>
    <property type="match status" value="1"/>
</dbReference>
<dbReference type="CDD" id="cd06170">
    <property type="entry name" value="LuxR_C_like"/>
    <property type="match status" value="1"/>
</dbReference>
<feature type="compositionally biased region" description="Basic and acidic residues" evidence="1">
    <location>
        <begin position="440"/>
        <end position="456"/>
    </location>
</feature>
<dbReference type="SMART" id="SM00421">
    <property type="entry name" value="HTH_LUXR"/>
    <property type="match status" value="1"/>
</dbReference>
<protein>
    <recommendedName>
        <fullName evidence="2">HTH luxR-type domain-containing protein</fullName>
    </recommendedName>
</protein>
<gene>
    <name evidence="3" type="ORF">AVDCRST_MAG59-3407</name>
</gene>
<dbReference type="InterPro" id="IPR036388">
    <property type="entry name" value="WH-like_DNA-bd_sf"/>
</dbReference>
<dbReference type="SUPFAM" id="SSF46894">
    <property type="entry name" value="C-terminal effector domain of the bipartite response regulators"/>
    <property type="match status" value="1"/>
</dbReference>
<evidence type="ECO:0000259" key="2">
    <source>
        <dbReference type="PROSITE" id="PS50043"/>
    </source>
</evidence>
<dbReference type="InterPro" id="IPR058852">
    <property type="entry name" value="HTH_77"/>
</dbReference>
<dbReference type="InterPro" id="IPR019734">
    <property type="entry name" value="TPR_rpt"/>
</dbReference>
<dbReference type="PANTHER" id="PTHR47691:SF3">
    <property type="entry name" value="HTH-TYPE TRANSCRIPTIONAL REGULATOR RV0890C-RELATED"/>
    <property type="match status" value="1"/>
</dbReference>
<dbReference type="Gene3D" id="1.25.40.10">
    <property type="entry name" value="Tetratricopeptide repeat domain"/>
    <property type="match status" value="1"/>
</dbReference>
<feature type="region of interest" description="Disordered" evidence="1">
    <location>
        <begin position="440"/>
        <end position="460"/>
    </location>
</feature>
<name>A0A6J4VAP0_9BACT</name>
<organism evidence="3">
    <name type="scientific">uncultured Thermomicrobiales bacterium</name>
    <dbReference type="NCBI Taxonomy" id="1645740"/>
    <lineage>
        <taxon>Bacteria</taxon>
        <taxon>Pseudomonadati</taxon>
        <taxon>Thermomicrobiota</taxon>
        <taxon>Thermomicrobia</taxon>
        <taxon>Thermomicrobiales</taxon>
        <taxon>environmental samples</taxon>
    </lineage>
</organism>
<dbReference type="Gene3D" id="1.10.10.10">
    <property type="entry name" value="Winged helix-like DNA-binding domain superfamily/Winged helix DNA-binding domain"/>
    <property type="match status" value="1"/>
</dbReference>
<dbReference type="SMART" id="SM00028">
    <property type="entry name" value="TPR"/>
    <property type="match status" value="2"/>
</dbReference>
<reference evidence="3" key="1">
    <citation type="submission" date="2020-02" db="EMBL/GenBank/DDBJ databases">
        <authorList>
            <person name="Meier V. D."/>
        </authorList>
    </citation>
    <scope>NUCLEOTIDE SEQUENCE</scope>
    <source>
        <strain evidence="3">AVDCRST_MAG59</strain>
    </source>
</reference>
<evidence type="ECO:0000313" key="3">
    <source>
        <dbReference type="EMBL" id="CAA9570138.1"/>
    </source>
</evidence>
<feature type="domain" description="HTH luxR-type" evidence="2">
    <location>
        <begin position="456"/>
        <end position="521"/>
    </location>
</feature>
<dbReference type="Pfam" id="PF25872">
    <property type="entry name" value="HTH_77"/>
    <property type="match status" value="1"/>
</dbReference>
<proteinExistence type="predicted"/>
<dbReference type="EMBL" id="CADCWF010000249">
    <property type="protein sequence ID" value="CAA9570138.1"/>
    <property type="molecule type" value="Genomic_DNA"/>
</dbReference>
<feature type="non-terminal residue" evidence="3">
    <location>
        <position position="1"/>
    </location>
</feature>
<dbReference type="PROSITE" id="PS50043">
    <property type="entry name" value="HTH_LUXR_2"/>
    <property type="match status" value="1"/>
</dbReference>
<dbReference type="SUPFAM" id="SSF48452">
    <property type="entry name" value="TPR-like"/>
    <property type="match status" value="1"/>
</dbReference>
<dbReference type="Pfam" id="PF13424">
    <property type="entry name" value="TPR_12"/>
    <property type="match status" value="1"/>
</dbReference>
<dbReference type="Pfam" id="PF00196">
    <property type="entry name" value="GerE"/>
    <property type="match status" value="1"/>
</dbReference>
<dbReference type="PRINTS" id="PR00038">
    <property type="entry name" value="HTHLUXR"/>
</dbReference>
<evidence type="ECO:0000256" key="1">
    <source>
        <dbReference type="SAM" id="MobiDB-lite"/>
    </source>
</evidence>
<dbReference type="InterPro" id="IPR000792">
    <property type="entry name" value="Tscrpt_reg_LuxR_C"/>
</dbReference>
<dbReference type="InterPro" id="IPR016032">
    <property type="entry name" value="Sig_transdc_resp-reg_C-effctor"/>
</dbReference>
<dbReference type="GO" id="GO:0003677">
    <property type="term" value="F:DNA binding"/>
    <property type="evidence" value="ECO:0007669"/>
    <property type="project" value="InterPro"/>
</dbReference>
<dbReference type="GO" id="GO:0006355">
    <property type="term" value="P:regulation of DNA-templated transcription"/>
    <property type="evidence" value="ECO:0007669"/>
    <property type="project" value="InterPro"/>
</dbReference>
<accession>A0A6J4VAP0</accession>
<dbReference type="AlphaFoldDB" id="A0A6J4VAP0"/>